<name>A0ABZ3BX37_BURPY</name>
<dbReference type="EMBL" id="CP150851">
    <property type="protein sequence ID" value="WZW59107.1"/>
    <property type="molecule type" value="Genomic_DNA"/>
</dbReference>
<dbReference type="Pfam" id="PF22558">
    <property type="entry name" value="REase-ARP"/>
    <property type="match status" value="1"/>
</dbReference>
<sequence length="249" mass="27433">MDGQPFLSGIPVDHVLDRLAKAGGKEIESGKFSSPESSAALAVNCFGWFIDRPGQLPPLKGLEDAGVPELVDIEFCARFPWTGGRHPWLDAVVQTPRCLIGIESKRFEPFRDAKSVSLSDAYDRPVWGANMKGYERMRDRLRSGDVRYVHLDAAQLVKHAFGLVTEGVRRNRAPALFYLFAEPAARGGLSIAPDSLARHRDEIARFGEAVAGDAVTFHSASYREWLGTWCLLDSQIAAHGQAIIKAFEP</sequence>
<evidence type="ECO:0000313" key="2">
    <source>
        <dbReference type="Proteomes" id="UP001484179"/>
    </source>
</evidence>
<dbReference type="Proteomes" id="UP001484179">
    <property type="component" value="Plasmid unnamed"/>
</dbReference>
<dbReference type="InterPro" id="IPR054333">
    <property type="entry name" value="REase-ARP-assoc"/>
</dbReference>
<proteinExistence type="predicted"/>
<dbReference type="RefSeq" id="WP_342312333.1">
    <property type="nucleotide sequence ID" value="NZ_CP150851.1"/>
</dbReference>
<accession>A0ABZ3BX37</accession>
<organism evidence="1 2">
    <name type="scientific">Burkholderia pyrrocinia</name>
    <name type="common">Pseudomonas pyrrocinia</name>
    <dbReference type="NCBI Taxonomy" id="60550"/>
    <lineage>
        <taxon>Bacteria</taxon>
        <taxon>Pseudomonadati</taxon>
        <taxon>Pseudomonadota</taxon>
        <taxon>Betaproteobacteria</taxon>
        <taxon>Burkholderiales</taxon>
        <taxon>Burkholderiaceae</taxon>
        <taxon>Burkholderia</taxon>
        <taxon>Burkholderia cepacia complex</taxon>
    </lineage>
</organism>
<geneLocation type="plasmid" evidence="1 2">
    <name>unnamed</name>
</geneLocation>
<gene>
    <name evidence="1" type="ORF">WN985_36355</name>
</gene>
<evidence type="ECO:0008006" key="3">
    <source>
        <dbReference type="Google" id="ProtNLM"/>
    </source>
</evidence>
<evidence type="ECO:0000313" key="1">
    <source>
        <dbReference type="EMBL" id="WZW59107.1"/>
    </source>
</evidence>
<protein>
    <recommendedName>
        <fullName evidence="3">Restriction endonuclease</fullName>
    </recommendedName>
</protein>
<reference evidence="1 2" key="1">
    <citation type="submission" date="2024-04" db="EMBL/GenBank/DDBJ databases">
        <title>Biological Control Activity of Plant Growth Promoting Rhizobacteria Burkholderia pyrrocinia BX1 against Tobacco black shank Introduction Tobacco black shank (TBS) caused by the oomycete Phytophthora. nicotianae (P. nicotianae) has become a destructive soil.</title>
        <authorList>
            <person name="Liu X."/>
            <person name="Shu C."/>
        </authorList>
    </citation>
    <scope>NUCLEOTIDE SEQUENCE [LARGE SCALE GENOMIC DNA]</scope>
    <source>
        <strain evidence="1 2">BX1</strain>
        <plasmid evidence="1 2">unnamed</plasmid>
    </source>
</reference>
<keyword evidence="2" id="KW-1185">Reference proteome</keyword>
<keyword evidence="1" id="KW-0614">Plasmid</keyword>